<dbReference type="PATRIC" id="fig|93466.3.peg.198"/>
<reference evidence="10 12" key="1">
    <citation type="submission" date="2014-08" db="EMBL/GenBank/DDBJ databases">
        <title>Fervidobacterium pennivorans DYC genome.</title>
        <authorList>
            <person name="Wushke S."/>
        </authorList>
    </citation>
    <scope>NUCLEOTIDE SEQUENCE [LARGE SCALE GENOMIC DNA]</scope>
    <source>
        <strain evidence="10 12">DYC</strain>
    </source>
</reference>
<keyword evidence="3 9" id="KW-0255">Endonuclease</keyword>
<evidence type="ECO:0000256" key="2">
    <source>
        <dbReference type="ARBA" id="ARBA00022723"/>
    </source>
</evidence>
<dbReference type="Gene3D" id="3.100.10.20">
    <property type="entry name" value="CRISPR-associated endonuclease Cas1, N-terminal domain"/>
    <property type="match status" value="1"/>
</dbReference>
<dbReference type="EC" id="3.1.-.-" evidence="9"/>
<keyword evidence="7 9" id="KW-0238">DNA-binding</keyword>
<dbReference type="Proteomes" id="UP000077096">
    <property type="component" value="Chromosome"/>
</dbReference>
<dbReference type="PANTHER" id="PTHR43219">
    <property type="entry name" value="CRISPR-ASSOCIATED ENDONUCLEASE CAS1"/>
    <property type="match status" value="1"/>
</dbReference>
<keyword evidence="2 9" id="KW-0479">Metal-binding</keyword>
<dbReference type="InterPro" id="IPR042211">
    <property type="entry name" value="CRISPR-assoc_Cas1_N"/>
</dbReference>
<evidence type="ECO:0000256" key="7">
    <source>
        <dbReference type="ARBA" id="ARBA00023125"/>
    </source>
</evidence>
<reference evidence="11" key="2">
    <citation type="journal article" date="2020" name="mSystems">
        <title>Genome- and Community-Level Interaction Insights into Carbon Utilization and Element Cycling Functions of Hydrothermarchaeota in Hydrothermal Sediment.</title>
        <authorList>
            <person name="Zhou Z."/>
            <person name="Liu Y."/>
            <person name="Xu W."/>
            <person name="Pan J."/>
            <person name="Luo Z.H."/>
            <person name="Li M."/>
        </authorList>
    </citation>
    <scope>NUCLEOTIDE SEQUENCE [LARGE SCALE GENOMIC DNA]</scope>
    <source>
        <strain evidence="11">SpSt-640</strain>
    </source>
</reference>
<dbReference type="Pfam" id="PF01867">
    <property type="entry name" value="Cas_Cas1"/>
    <property type="match status" value="1"/>
</dbReference>
<sequence length="329" mass="38745">MQTVYIFKDAYLRKKSSALYIEPKSETEKPVYVPLKNVSCLMVFSEVELNKKTLELFSNSQVPVFFYNYNGEYVGCFYPVETNKTGEMLILQFQHYQDLEKRIVIAREILLGVADNMMSLIKRYVDKYSQIQENISKIESLKKTYYRQETIAALMAIEGNIRKIYYEALGKIFESKGFKFEERTMRPPADEINALISFGNTLLYNVVLSEIFKTSLEPSISFLHEPNKRKFSLQLDISEIFKPILVDRVILNMVNKSMIKKEDFRQVEGGVYLNENGKKKFIKEFENGLEETFDYGNGQKMSYKTAIRYECYKLIRHLREEEAYTAFRW</sequence>
<evidence type="ECO:0000313" key="11">
    <source>
        <dbReference type="EMBL" id="HGQ77986.1"/>
    </source>
</evidence>
<dbReference type="InterPro" id="IPR019858">
    <property type="entry name" value="CRISPR-assoc_Cas1_HMARI/TNEAP"/>
</dbReference>
<dbReference type="AlphaFoldDB" id="A0A172T156"/>
<keyword evidence="5 9" id="KW-0460">Magnesium</keyword>
<dbReference type="InterPro" id="IPR002729">
    <property type="entry name" value="CRISPR-assoc_Cas1"/>
</dbReference>
<evidence type="ECO:0000256" key="9">
    <source>
        <dbReference type="HAMAP-Rule" id="MF_01470"/>
    </source>
</evidence>
<evidence type="ECO:0000256" key="1">
    <source>
        <dbReference type="ARBA" id="ARBA00022722"/>
    </source>
</evidence>
<dbReference type="EMBL" id="DTBH01000181">
    <property type="protein sequence ID" value="HGQ77986.1"/>
    <property type="molecule type" value="Genomic_DNA"/>
</dbReference>
<dbReference type="NCBIfam" id="TIGR03641">
    <property type="entry name" value="cas1_HMARI"/>
    <property type="match status" value="1"/>
</dbReference>
<comment type="similarity">
    <text evidence="9">Belongs to the CRISPR-associated endonuclease Cas1 family.</text>
</comment>
<name>A0A172T156_FERPE</name>
<organism evidence="10 12">
    <name type="scientific">Fervidobacterium pennivorans</name>
    <dbReference type="NCBI Taxonomy" id="93466"/>
    <lineage>
        <taxon>Bacteria</taxon>
        <taxon>Thermotogati</taxon>
        <taxon>Thermotogota</taxon>
        <taxon>Thermotogae</taxon>
        <taxon>Thermotogales</taxon>
        <taxon>Fervidobacteriaceae</taxon>
        <taxon>Fervidobacterium</taxon>
    </lineage>
</organism>
<keyword evidence="6 9" id="KW-0051">Antiviral defense</keyword>
<dbReference type="Gene3D" id="1.20.120.920">
    <property type="entry name" value="CRISPR-associated endonuclease Cas1, C-terminal domain"/>
    <property type="match status" value="1"/>
</dbReference>
<feature type="binding site" evidence="9">
    <location>
        <position position="158"/>
    </location>
    <ligand>
        <name>Mn(2+)</name>
        <dbReference type="ChEBI" id="CHEBI:29035"/>
    </ligand>
</feature>
<dbReference type="InterPro" id="IPR042206">
    <property type="entry name" value="CRISPR-assoc_Cas1_C"/>
</dbReference>
<dbReference type="GO" id="GO:0016787">
    <property type="term" value="F:hydrolase activity"/>
    <property type="evidence" value="ECO:0007669"/>
    <property type="project" value="UniProtKB-KW"/>
</dbReference>
<comment type="function">
    <text evidence="9">CRISPR (clustered regularly interspaced short palindromic repeat), is an adaptive immune system that provides protection against mobile genetic elements (viruses, transposable elements and conjugative plasmids). CRISPR clusters contain spacers, sequences complementary to antecedent mobile elements, and target invading nucleic acids. CRISPR clusters are transcribed and processed into CRISPR RNA (crRNA). Acts as a dsDNA endonuclease. Involved in the integration of spacer DNA into the CRISPR cassette.</text>
</comment>
<comment type="cofactor">
    <cofactor evidence="9">
        <name>Mg(2+)</name>
        <dbReference type="ChEBI" id="CHEBI:18420"/>
    </cofactor>
    <cofactor evidence="9">
        <name>Mn(2+)</name>
        <dbReference type="ChEBI" id="CHEBI:29035"/>
    </cofactor>
</comment>
<dbReference type="GO" id="GO:0003677">
    <property type="term" value="F:DNA binding"/>
    <property type="evidence" value="ECO:0007669"/>
    <property type="project" value="UniProtKB-KW"/>
</dbReference>
<evidence type="ECO:0000256" key="4">
    <source>
        <dbReference type="ARBA" id="ARBA00022801"/>
    </source>
</evidence>
<dbReference type="GO" id="GO:0046872">
    <property type="term" value="F:metal ion binding"/>
    <property type="evidence" value="ECO:0007669"/>
    <property type="project" value="UniProtKB-UniRule"/>
</dbReference>
<proteinExistence type="inferred from homology"/>
<dbReference type="OrthoDB" id="9803119at2"/>
<dbReference type="KEGG" id="fng:JM64_00860"/>
<keyword evidence="8 9" id="KW-0464">Manganese</keyword>
<evidence type="ECO:0000313" key="12">
    <source>
        <dbReference type="Proteomes" id="UP000077096"/>
    </source>
</evidence>
<comment type="subunit">
    <text evidence="9">Homodimer, forms a heterotetramer with a Cas2 homodimer.</text>
</comment>
<gene>
    <name evidence="11" type="primary">cas1b</name>
    <name evidence="9" type="synonym">cas1</name>
    <name evidence="11" type="ORF">ENU12_08860</name>
    <name evidence="10" type="ORF">JM64_00860</name>
</gene>
<dbReference type="EMBL" id="CP011393">
    <property type="protein sequence ID" value="ANE40735.1"/>
    <property type="molecule type" value="Genomic_DNA"/>
</dbReference>
<dbReference type="NCBIfam" id="TIGR00287">
    <property type="entry name" value="cas1"/>
    <property type="match status" value="1"/>
</dbReference>
<dbReference type="GO" id="GO:0043571">
    <property type="term" value="P:maintenance of CRISPR repeat elements"/>
    <property type="evidence" value="ECO:0007669"/>
    <property type="project" value="UniProtKB-UniRule"/>
</dbReference>
<dbReference type="OMA" id="HFYNYYG"/>
<evidence type="ECO:0000313" key="10">
    <source>
        <dbReference type="EMBL" id="ANE40735.1"/>
    </source>
</evidence>
<keyword evidence="4 9" id="KW-0378">Hydrolase</keyword>
<evidence type="ECO:0000256" key="8">
    <source>
        <dbReference type="ARBA" id="ARBA00023211"/>
    </source>
</evidence>
<feature type="binding site" evidence="9">
    <location>
        <position position="224"/>
    </location>
    <ligand>
        <name>Mn(2+)</name>
        <dbReference type="ChEBI" id="CHEBI:29035"/>
    </ligand>
</feature>
<feature type="binding site" evidence="9">
    <location>
        <position position="239"/>
    </location>
    <ligand>
        <name>Mn(2+)</name>
        <dbReference type="ChEBI" id="CHEBI:29035"/>
    </ligand>
</feature>
<protein>
    <recommendedName>
        <fullName evidence="9">CRISPR-associated endonuclease Cas1</fullName>
        <ecNumber evidence="9">3.1.-.-</ecNumber>
    </recommendedName>
</protein>
<dbReference type="PANTHER" id="PTHR43219:SF1">
    <property type="entry name" value="CRISPR-ASSOCIATED ENDONUCLEASE CAS1"/>
    <property type="match status" value="1"/>
</dbReference>
<accession>A0A172T156</accession>
<evidence type="ECO:0000256" key="3">
    <source>
        <dbReference type="ARBA" id="ARBA00022759"/>
    </source>
</evidence>
<dbReference type="GO" id="GO:0004520">
    <property type="term" value="F:DNA endonuclease activity"/>
    <property type="evidence" value="ECO:0007669"/>
    <property type="project" value="InterPro"/>
</dbReference>
<keyword evidence="1 9" id="KW-0540">Nuclease</keyword>
<dbReference type="HAMAP" id="MF_01470">
    <property type="entry name" value="Cas1"/>
    <property type="match status" value="1"/>
</dbReference>
<dbReference type="GO" id="GO:0051607">
    <property type="term" value="P:defense response to virus"/>
    <property type="evidence" value="ECO:0007669"/>
    <property type="project" value="UniProtKB-UniRule"/>
</dbReference>
<evidence type="ECO:0000256" key="6">
    <source>
        <dbReference type="ARBA" id="ARBA00023118"/>
    </source>
</evidence>
<evidence type="ECO:0000256" key="5">
    <source>
        <dbReference type="ARBA" id="ARBA00022842"/>
    </source>
</evidence>